<reference evidence="2" key="1">
    <citation type="journal article" date="2023" name="G3 (Bethesda)">
        <title>Genome assembly and association tests identify interacting loci associated with vigor, precocity, and sex in interspecific pistachio rootstocks.</title>
        <authorList>
            <person name="Palmer W."/>
            <person name="Jacygrad E."/>
            <person name="Sagayaradj S."/>
            <person name="Cavanaugh K."/>
            <person name="Han R."/>
            <person name="Bertier L."/>
            <person name="Beede B."/>
            <person name="Kafkas S."/>
            <person name="Golino D."/>
            <person name="Preece J."/>
            <person name="Michelmore R."/>
        </authorList>
    </citation>
    <scope>NUCLEOTIDE SEQUENCE [LARGE SCALE GENOMIC DNA]</scope>
</reference>
<dbReference type="Proteomes" id="UP001163603">
    <property type="component" value="Chromosome 9"/>
</dbReference>
<proteinExistence type="predicted"/>
<accession>A0ACC0Y2M8</accession>
<protein>
    <submittedName>
        <fullName evidence="1">Uncharacterized protein</fullName>
    </submittedName>
</protein>
<evidence type="ECO:0000313" key="2">
    <source>
        <dbReference type="Proteomes" id="UP001163603"/>
    </source>
</evidence>
<keyword evidence="2" id="KW-1185">Reference proteome</keyword>
<sequence>MKSPLPPRLPNPLKRKLAIDTLPENVMVGVPDSGVQEQIKHAEKQLNCQCRCSFLEIYNEKITDLLDPSQRNLHVTEALTSKEYACTMKDVTQLLIKFMMYIVLKWKMKREIEETVSASTFAEPSFPLQGKVSTRKVKLNRLDQGSIPPPGRGQRIYEIDPTLTGFRQHLDTDAFWYGQYKKLREDIDSFVAWAIVNRYVLLFLECALTELKPIQAVPWVKKVTDSGHKIERRDSV</sequence>
<evidence type="ECO:0000313" key="1">
    <source>
        <dbReference type="EMBL" id="KAJ0027768.1"/>
    </source>
</evidence>
<name>A0ACC0Y2M8_9ROSI</name>
<comment type="caution">
    <text evidence="1">The sequence shown here is derived from an EMBL/GenBank/DDBJ whole genome shotgun (WGS) entry which is preliminary data.</text>
</comment>
<organism evidence="1 2">
    <name type="scientific">Pistacia integerrima</name>
    <dbReference type="NCBI Taxonomy" id="434235"/>
    <lineage>
        <taxon>Eukaryota</taxon>
        <taxon>Viridiplantae</taxon>
        <taxon>Streptophyta</taxon>
        <taxon>Embryophyta</taxon>
        <taxon>Tracheophyta</taxon>
        <taxon>Spermatophyta</taxon>
        <taxon>Magnoliopsida</taxon>
        <taxon>eudicotyledons</taxon>
        <taxon>Gunneridae</taxon>
        <taxon>Pentapetalae</taxon>
        <taxon>rosids</taxon>
        <taxon>malvids</taxon>
        <taxon>Sapindales</taxon>
        <taxon>Anacardiaceae</taxon>
        <taxon>Pistacia</taxon>
    </lineage>
</organism>
<gene>
    <name evidence="1" type="ORF">Pint_35974</name>
</gene>
<dbReference type="EMBL" id="CM047744">
    <property type="protein sequence ID" value="KAJ0027768.1"/>
    <property type="molecule type" value="Genomic_DNA"/>
</dbReference>